<gene>
    <name evidence="1" type="ORF">MKP09_02565</name>
</gene>
<protein>
    <recommendedName>
        <fullName evidence="3">OsmC family peroxiredoxin</fullName>
    </recommendedName>
</protein>
<evidence type="ECO:0000313" key="1">
    <source>
        <dbReference type="EMBL" id="MCH5596885.1"/>
    </source>
</evidence>
<sequence>MLWYLHFCAVNGVVVTNYKDEASGIMEESSNGSGRFISVTLKPIVTITEEAMLPKAEELHKEANKFCFIANSLNFVVEHQAEIIIGE</sequence>
<comment type="caution">
    <text evidence="1">The sequence shown here is derived from an EMBL/GenBank/DDBJ whole genome shotgun (WGS) entry which is preliminary data.</text>
</comment>
<dbReference type="RefSeq" id="WP_240826296.1">
    <property type="nucleotide sequence ID" value="NZ_JAKWBL010000001.1"/>
</dbReference>
<evidence type="ECO:0008006" key="3">
    <source>
        <dbReference type="Google" id="ProtNLM"/>
    </source>
</evidence>
<dbReference type="InterPro" id="IPR015946">
    <property type="entry name" value="KH_dom-like_a/b"/>
</dbReference>
<organism evidence="1 2">
    <name type="scientific">Niabella ginsengisoli</name>
    <dbReference type="NCBI Taxonomy" id="522298"/>
    <lineage>
        <taxon>Bacteria</taxon>
        <taxon>Pseudomonadati</taxon>
        <taxon>Bacteroidota</taxon>
        <taxon>Chitinophagia</taxon>
        <taxon>Chitinophagales</taxon>
        <taxon>Chitinophagaceae</taxon>
        <taxon>Niabella</taxon>
    </lineage>
</organism>
<dbReference type="Proteomes" id="UP001202248">
    <property type="component" value="Unassembled WGS sequence"/>
</dbReference>
<dbReference type="InterPro" id="IPR052707">
    <property type="entry name" value="OsmC_Ohr_Peroxiredoxin"/>
</dbReference>
<keyword evidence="2" id="KW-1185">Reference proteome</keyword>
<evidence type="ECO:0000313" key="2">
    <source>
        <dbReference type="Proteomes" id="UP001202248"/>
    </source>
</evidence>
<proteinExistence type="predicted"/>
<dbReference type="InterPro" id="IPR036102">
    <property type="entry name" value="OsmC/Ohrsf"/>
</dbReference>
<dbReference type="PANTHER" id="PTHR42830:SF2">
    <property type="entry name" value="OSMC_OHR FAMILY PROTEIN"/>
    <property type="match status" value="1"/>
</dbReference>
<dbReference type="SUPFAM" id="SSF82784">
    <property type="entry name" value="OsmC-like"/>
    <property type="match status" value="1"/>
</dbReference>
<dbReference type="PANTHER" id="PTHR42830">
    <property type="entry name" value="OSMOTICALLY INDUCIBLE FAMILY PROTEIN"/>
    <property type="match status" value="1"/>
</dbReference>
<accession>A0ABS9SEW2</accession>
<reference evidence="1 2" key="1">
    <citation type="submission" date="2022-02" db="EMBL/GenBank/DDBJ databases">
        <authorList>
            <person name="Min J."/>
        </authorList>
    </citation>
    <scope>NUCLEOTIDE SEQUENCE [LARGE SCALE GENOMIC DNA]</scope>
    <source>
        <strain evidence="1 2">GR10-1</strain>
    </source>
</reference>
<name>A0ABS9SEW2_9BACT</name>
<dbReference type="EMBL" id="JAKWBL010000001">
    <property type="protein sequence ID" value="MCH5596885.1"/>
    <property type="molecule type" value="Genomic_DNA"/>
</dbReference>
<dbReference type="Gene3D" id="3.30.300.20">
    <property type="match status" value="1"/>
</dbReference>